<organism evidence="2 3">
    <name type="scientific">Candidatus Daviesbacteria bacterium GW2011_GWF2_38_6</name>
    <dbReference type="NCBI Taxonomy" id="1618432"/>
    <lineage>
        <taxon>Bacteria</taxon>
        <taxon>Candidatus Daviesiibacteriota</taxon>
    </lineage>
</organism>
<evidence type="ECO:0000313" key="3">
    <source>
        <dbReference type="Proteomes" id="UP000034324"/>
    </source>
</evidence>
<evidence type="ECO:0000256" key="1">
    <source>
        <dbReference type="SAM" id="Phobius"/>
    </source>
</evidence>
<feature type="transmembrane region" description="Helical" evidence="1">
    <location>
        <begin position="55"/>
        <end position="77"/>
    </location>
</feature>
<sequence>MNKLVSSELLVPILLGVVLTWIVGSIYCANILGYISRPNYYTLPYDLYQKFIGCAGILSQLKSFLFFFYLIWLIIFVRRYFK</sequence>
<gene>
    <name evidence="2" type="ORF">US99_C0053G0002</name>
</gene>
<reference evidence="2 3" key="1">
    <citation type="journal article" date="2015" name="Nature">
        <title>rRNA introns, odd ribosomes, and small enigmatic genomes across a large radiation of phyla.</title>
        <authorList>
            <person name="Brown C.T."/>
            <person name="Hug L.A."/>
            <person name="Thomas B.C."/>
            <person name="Sharon I."/>
            <person name="Castelle C.J."/>
            <person name="Singh A."/>
            <person name="Wilkins M.J."/>
            <person name="Williams K.H."/>
            <person name="Banfield J.F."/>
        </authorList>
    </citation>
    <scope>NUCLEOTIDE SEQUENCE [LARGE SCALE GENOMIC DNA]</scope>
</reference>
<protein>
    <submittedName>
        <fullName evidence="2">Uncharacterized protein</fullName>
    </submittedName>
</protein>
<name>A0A0G0KBD1_9BACT</name>
<dbReference type="AlphaFoldDB" id="A0A0G0KBD1"/>
<accession>A0A0G0KBD1</accession>
<comment type="caution">
    <text evidence="2">The sequence shown here is derived from an EMBL/GenBank/DDBJ whole genome shotgun (WGS) entry which is preliminary data.</text>
</comment>
<dbReference type="EMBL" id="LBVC01000053">
    <property type="protein sequence ID" value="KKQ76973.1"/>
    <property type="molecule type" value="Genomic_DNA"/>
</dbReference>
<keyword evidence="1" id="KW-1133">Transmembrane helix</keyword>
<keyword evidence="1" id="KW-0472">Membrane</keyword>
<feature type="transmembrane region" description="Helical" evidence="1">
    <location>
        <begin position="9"/>
        <end position="35"/>
    </location>
</feature>
<keyword evidence="1" id="KW-0812">Transmembrane</keyword>
<proteinExistence type="predicted"/>
<dbReference type="Proteomes" id="UP000034324">
    <property type="component" value="Unassembled WGS sequence"/>
</dbReference>
<evidence type="ECO:0000313" key="2">
    <source>
        <dbReference type="EMBL" id="KKQ76973.1"/>
    </source>
</evidence>